<organism evidence="1 2">
    <name type="scientific">Rubroshorea leprosula</name>
    <dbReference type="NCBI Taxonomy" id="152421"/>
    <lineage>
        <taxon>Eukaryota</taxon>
        <taxon>Viridiplantae</taxon>
        <taxon>Streptophyta</taxon>
        <taxon>Embryophyta</taxon>
        <taxon>Tracheophyta</taxon>
        <taxon>Spermatophyta</taxon>
        <taxon>Magnoliopsida</taxon>
        <taxon>eudicotyledons</taxon>
        <taxon>Gunneridae</taxon>
        <taxon>Pentapetalae</taxon>
        <taxon>rosids</taxon>
        <taxon>malvids</taxon>
        <taxon>Malvales</taxon>
        <taxon>Dipterocarpaceae</taxon>
        <taxon>Rubroshorea</taxon>
    </lineage>
</organism>
<reference evidence="1 2" key="1">
    <citation type="journal article" date="2021" name="Commun. Biol.">
        <title>The genome of Shorea leprosula (Dipterocarpaceae) highlights the ecological relevance of drought in aseasonal tropical rainforests.</title>
        <authorList>
            <person name="Ng K.K.S."/>
            <person name="Kobayashi M.J."/>
            <person name="Fawcett J.A."/>
            <person name="Hatakeyama M."/>
            <person name="Paape T."/>
            <person name="Ng C.H."/>
            <person name="Ang C.C."/>
            <person name="Tnah L.H."/>
            <person name="Lee C.T."/>
            <person name="Nishiyama T."/>
            <person name="Sese J."/>
            <person name="O'Brien M.J."/>
            <person name="Copetti D."/>
            <person name="Mohd Noor M.I."/>
            <person name="Ong R.C."/>
            <person name="Putra M."/>
            <person name="Sireger I.Z."/>
            <person name="Indrioko S."/>
            <person name="Kosugi Y."/>
            <person name="Izuno A."/>
            <person name="Isagi Y."/>
            <person name="Lee S.L."/>
            <person name="Shimizu K.K."/>
        </authorList>
    </citation>
    <scope>NUCLEOTIDE SEQUENCE [LARGE SCALE GENOMIC DNA]</scope>
    <source>
        <strain evidence="1">214</strain>
    </source>
</reference>
<name>A0AAV5J0I5_9ROSI</name>
<comment type="caution">
    <text evidence="1">The sequence shown here is derived from an EMBL/GenBank/DDBJ whole genome shotgun (WGS) entry which is preliminary data.</text>
</comment>
<evidence type="ECO:0000313" key="2">
    <source>
        <dbReference type="Proteomes" id="UP001054252"/>
    </source>
</evidence>
<dbReference type="AlphaFoldDB" id="A0AAV5J0I5"/>
<sequence length="134" mass="15509">MKSNCMVKSRFSGIVSLSCTGLRLMGSNEDCLPKLNRWLFLRGSSDVCRVNWRLKVRMIDPVENCREMPRLSCATIFSITAFLYFPIEEGEQLLHIWRLRRKGECGVWVIVAGRMESAEQRSQSSKSRYGARER</sequence>
<evidence type="ECO:0000313" key="1">
    <source>
        <dbReference type="EMBL" id="GKV04400.1"/>
    </source>
</evidence>
<proteinExistence type="predicted"/>
<dbReference type="Proteomes" id="UP001054252">
    <property type="component" value="Unassembled WGS sequence"/>
</dbReference>
<dbReference type="EMBL" id="BPVZ01000021">
    <property type="protein sequence ID" value="GKV04400.1"/>
    <property type="molecule type" value="Genomic_DNA"/>
</dbReference>
<gene>
    <name evidence="1" type="ORF">SLEP1_g16558</name>
</gene>
<protein>
    <submittedName>
        <fullName evidence="1">Uncharacterized protein</fullName>
    </submittedName>
</protein>
<accession>A0AAV5J0I5</accession>
<keyword evidence="2" id="KW-1185">Reference proteome</keyword>